<dbReference type="Gene3D" id="1.10.220.160">
    <property type="match status" value="1"/>
</dbReference>
<dbReference type="PROSITE" id="PS50865">
    <property type="entry name" value="ZF_MYND_2"/>
    <property type="match status" value="1"/>
</dbReference>
<dbReference type="GO" id="GO:0008270">
    <property type="term" value="F:zinc ion binding"/>
    <property type="evidence" value="ECO:0007669"/>
    <property type="project" value="UniProtKB-KW"/>
</dbReference>
<keyword evidence="1" id="KW-0489">Methyltransferase</keyword>
<evidence type="ECO:0000259" key="8">
    <source>
        <dbReference type="PROSITE" id="PS50280"/>
    </source>
</evidence>
<dbReference type="InterPro" id="IPR050869">
    <property type="entry name" value="H3K4_H4K5_MeTrfase"/>
</dbReference>
<dbReference type="SUPFAM" id="SSF144232">
    <property type="entry name" value="HIT/MYND zinc finger-like"/>
    <property type="match status" value="1"/>
</dbReference>
<keyword evidence="5 7" id="KW-0863">Zinc-finger</keyword>
<dbReference type="PANTHER" id="PTHR12197:SF251">
    <property type="entry name" value="EG:BACR7C10.4 PROTEIN"/>
    <property type="match status" value="1"/>
</dbReference>
<accession>A0A081B295</accession>
<feature type="domain" description="MYND-type" evidence="9">
    <location>
        <begin position="60"/>
        <end position="98"/>
    </location>
</feature>
<dbReference type="Pfam" id="PF01753">
    <property type="entry name" value="zf-MYND"/>
    <property type="match status" value="1"/>
</dbReference>
<evidence type="ECO:0000256" key="2">
    <source>
        <dbReference type="ARBA" id="ARBA00022679"/>
    </source>
</evidence>
<name>A0A081B295_PHYNI</name>
<evidence type="ECO:0000256" key="6">
    <source>
        <dbReference type="ARBA" id="ARBA00022833"/>
    </source>
</evidence>
<evidence type="ECO:0000259" key="9">
    <source>
        <dbReference type="PROSITE" id="PS50865"/>
    </source>
</evidence>
<dbReference type="SMART" id="SM00317">
    <property type="entry name" value="SET"/>
    <property type="match status" value="1"/>
</dbReference>
<dbReference type="GO" id="GO:0032259">
    <property type="term" value="P:methylation"/>
    <property type="evidence" value="ECO:0007669"/>
    <property type="project" value="UniProtKB-KW"/>
</dbReference>
<dbReference type="GO" id="GO:0008168">
    <property type="term" value="F:methyltransferase activity"/>
    <property type="evidence" value="ECO:0007669"/>
    <property type="project" value="UniProtKB-KW"/>
</dbReference>
<dbReference type="InterPro" id="IPR001214">
    <property type="entry name" value="SET_dom"/>
</dbReference>
<dbReference type="PROSITE" id="PS01360">
    <property type="entry name" value="ZF_MYND_1"/>
    <property type="match status" value="1"/>
</dbReference>
<evidence type="ECO:0000256" key="5">
    <source>
        <dbReference type="ARBA" id="ARBA00022771"/>
    </source>
</evidence>
<dbReference type="AlphaFoldDB" id="A0A081B295"/>
<dbReference type="PROSITE" id="PS50280">
    <property type="entry name" value="SET"/>
    <property type="match status" value="1"/>
</dbReference>
<keyword evidence="4" id="KW-0479">Metal-binding</keyword>
<dbReference type="Gene3D" id="2.170.270.10">
    <property type="entry name" value="SET domain"/>
    <property type="match status" value="1"/>
</dbReference>
<proteinExistence type="predicted"/>
<dbReference type="FunFam" id="2.170.270.10:FF:000013">
    <property type="entry name" value="Histone-lysine N-methyltransferase SMYD1 isoform 1"/>
    <property type="match status" value="1"/>
</dbReference>
<evidence type="ECO:0008006" key="12">
    <source>
        <dbReference type="Google" id="ProtNLM"/>
    </source>
</evidence>
<evidence type="ECO:0000256" key="3">
    <source>
        <dbReference type="ARBA" id="ARBA00022691"/>
    </source>
</evidence>
<keyword evidence="2" id="KW-0808">Transferase</keyword>
<evidence type="ECO:0000313" key="11">
    <source>
        <dbReference type="Proteomes" id="UP000028582"/>
    </source>
</evidence>
<dbReference type="GO" id="GO:0005634">
    <property type="term" value="C:nucleus"/>
    <property type="evidence" value="ECO:0007669"/>
    <property type="project" value="TreeGrafter"/>
</dbReference>
<evidence type="ECO:0000256" key="4">
    <source>
        <dbReference type="ARBA" id="ARBA00022723"/>
    </source>
</evidence>
<dbReference type="CDD" id="cd20071">
    <property type="entry name" value="SET_SMYD"/>
    <property type="match status" value="1"/>
</dbReference>
<keyword evidence="3" id="KW-0949">S-adenosyl-L-methionine</keyword>
<dbReference type="PANTHER" id="PTHR12197">
    <property type="entry name" value="HISTONE-LYSINE N-METHYLTRANSFERASE SMYD"/>
    <property type="match status" value="1"/>
</dbReference>
<dbReference type="InterPro" id="IPR002893">
    <property type="entry name" value="Znf_MYND"/>
</dbReference>
<evidence type="ECO:0000313" key="10">
    <source>
        <dbReference type="EMBL" id="ETO85256.1"/>
    </source>
</evidence>
<sequence>MLTTTTLKTMAEQQYLWCVDRDATRGRLLRATRDVKTGESVLRDRAYGNVVLSANRAALCAVCLRTADADICCDDCSKVFFCSEACQEKLQDVHEKECEALEEVDLVASKTSVDVDLLRLLIRILVSRSQDASDGKLHMDEEGNVRSSYANVKDLVHVLDKEAGPWADHVRAGAKKILEDLSDECHLPVDEILVIAAQINENSYSLDALDEKHLVAAVGLFPICGLINHSCQPNCTWSNAGESIMEVRALRDIKEGEEITLSYIDIDKERSERQKELRDTKHFDCQCERCSTPLSESVDRYLEGFRCLRCSVKAPVDKDCLLAQVEDKLVCPDCQLDVSVTAVASAVLTARTKVAKAKQSLNLFKYADVVTQLADLTKGVVVRGQMIPFYPSHGIAIAVARLLSDAHIKLGNVVQAYELRKQLLQALQLVSWRNHLPLALAHFDYAESLRRMLLHPTTPLPENLDRDELQQEMRASYQAFSDICTVCLGKPHPLRRRALAALKF</sequence>
<comment type="caution">
    <text evidence="10">The sequence shown here is derived from an EMBL/GenBank/DDBJ whole genome shotgun (WGS) entry which is preliminary data.</text>
</comment>
<dbReference type="Pfam" id="PF00856">
    <property type="entry name" value="SET"/>
    <property type="match status" value="1"/>
</dbReference>
<gene>
    <name evidence="10" type="ORF">F444_00996</name>
</gene>
<feature type="domain" description="SET" evidence="8">
    <location>
        <begin position="15"/>
        <end position="264"/>
    </location>
</feature>
<dbReference type="SUPFAM" id="SSF82199">
    <property type="entry name" value="SET domain"/>
    <property type="match status" value="1"/>
</dbReference>
<evidence type="ECO:0000256" key="1">
    <source>
        <dbReference type="ARBA" id="ARBA00022603"/>
    </source>
</evidence>
<keyword evidence="6" id="KW-0862">Zinc</keyword>
<protein>
    <recommendedName>
        <fullName evidence="12">SET domain-containing protein</fullName>
    </recommendedName>
</protein>
<dbReference type="OrthoDB" id="68936at2759"/>
<dbReference type="InterPro" id="IPR046341">
    <property type="entry name" value="SET_dom_sf"/>
</dbReference>
<evidence type="ECO:0000256" key="7">
    <source>
        <dbReference type="PROSITE-ProRule" id="PRU00134"/>
    </source>
</evidence>
<reference evidence="10 11" key="1">
    <citation type="submission" date="2013-11" db="EMBL/GenBank/DDBJ databases">
        <title>The Genome Sequence of Phytophthora parasitica P1976.</title>
        <authorList>
            <consortium name="The Broad Institute Genomics Platform"/>
            <person name="Russ C."/>
            <person name="Tyler B."/>
            <person name="Panabieres F."/>
            <person name="Shan W."/>
            <person name="Tripathy S."/>
            <person name="Grunwald N."/>
            <person name="Machado M."/>
            <person name="Johnson C.S."/>
            <person name="Walker B."/>
            <person name="Young S."/>
            <person name="Zeng Q."/>
            <person name="Gargeya S."/>
            <person name="Fitzgerald M."/>
            <person name="Haas B."/>
            <person name="Abouelleil A."/>
            <person name="Allen A.W."/>
            <person name="Alvarado L."/>
            <person name="Arachchi H.M."/>
            <person name="Berlin A.M."/>
            <person name="Chapman S.B."/>
            <person name="Gainer-Dewar J."/>
            <person name="Goldberg J."/>
            <person name="Griggs A."/>
            <person name="Gujja S."/>
            <person name="Hansen M."/>
            <person name="Howarth C."/>
            <person name="Imamovic A."/>
            <person name="Ireland A."/>
            <person name="Larimer J."/>
            <person name="McCowan C."/>
            <person name="Murphy C."/>
            <person name="Pearson M."/>
            <person name="Poon T.W."/>
            <person name="Priest M."/>
            <person name="Roberts A."/>
            <person name="Saif S."/>
            <person name="Shea T."/>
            <person name="Sisk P."/>
            <person name="Sykes S."/>
            <person name="Wortman J."/>
            <person name="Nusbaum C."/>
            <person name="Birren B."/>
        </authorList>
    </citation>
    <scope>NUCLEOTIDE SEQUENCE [LARGE SCALE GENOMIC DNA]</scope>
    <source>
        <strain evidence="10 11">P1976</strain>
    </source>
</reference>
<dbReference type="Proteomes" id="UP000028582">
    <property type="component" value="Unassembled WGS sequence"/>
</dbReference>
<dbReference type="Gene3D" id="6.10.140.2220">
    <property type="match status" value="1"/>
</dbReference>
<dbReference type="EMBL" id="ANJA01000186">
    <property type="protein sequence ID" value="ETO85256.1"/>
    <property type="molecule type" value="Genomic_DNA"/>
</dbReference>
<organism evidence="10 11">
    <name type="scientific">Phytophthora nicotianae P1976</name>
    <dbReference type="NCBI Taxonomy" id="1317066"/>
    <lineage>
        <taxon>Eukaryota</taxon>
        <taxon>Sar</taxon>
        <taxon>Stramenopiles</taxon>
        <taxon>Oomycota</taxon>
        <taxon>Peronosporomycetes</taxon>
        <taxon>Peronosporales</taxon>
        <taxon>Peronosporaceae</taxon>
        <taxon>Phytophthora</taxon>
    </lineage>
</organism>